<gene>
    <name evidence="3" type="ORF">GQF63_15565</name>
</gene>
<dbReference type="PROSITE" id="PS50175">
    <property type="entry name" value="ASP_PROT_RETROV"/>
    <property type="match status" value="1"/>
</dbReference>
<dbReference type="InterPro" id="IPR021109">
    <property type="entry name" value="Peptidase_aspartic_dom_sf"/>
</dbReference>
<dbReference type="Pfam" id="PF13650">
    <property type="entry name" value="Asp_protease_2"/>
    <property type="match status" value="1"/>
</dbReference>
<sequence>MRIVNYAINYTLYTTLLTKSMRKGLFSSCLAIGLLSCIQPTSAQEQLRLLQETFKKRDTAILNPILADNFAIAGQTGKNAAFCLQQIVQRYPAKHINAIEGQSKDKNKIAVLFEDEKDNRDTAYIQLNEAGKIRYISLFDKFYGMQRKEKANLRATIPFENQHGSIILELKINAYEKPLRMLFDTGADGMAVSQELADAIGLQVTRENKASVVGGSQQIKVSDNNTIKIQELELKDMGIAIFPNRSDDYSDGILGNTLFRRYITEIDYDNNLLRLYDFGPLDHPKDAKVIDFTFPSGVAHFKGNLQVANEGNNEGEFIFDTGAAYSLICFRPFVKQHKLLVSGFKPESQGSTVSLGMASPTFTGYSKSFQLTGLPALENMLVTLMGGNNTNKNWDPGADGSIGVRLLSRYNIRINLAENEISLQPNALSKLPEDFMLKEQLIGWNNQGQLTLLSSIDMAAIAYKGKGIDSINGKKAAELSKNPKLIPALIEQAKTEKLEIKFNDNQAISI</sequence>
<accession>A0A6N8L129</accession>
<dbReference type="EMBL" id="WSQA01000013">
    <property type="protein sequence ID" value="MVZ63445.1"/>
    <property type="molecule type" value="Genomic_DNA"/>
</dbReference>
<evidence type="ECO:0000256" key="1">
    <source>
        <dbReference type="ARBA" id="ARBA00022801"/>
    </source>
</evidence>
<feature type="domain" description="Peptidase A2" evidence="2">
    <location>
        <begin position="179"/>
        <end position="258"/>
    </location>
</feature>
<keyword evidence="3" id="KW-0645">Protease</keyword>
<name>A0A6N8L129_9SPHI</name>
<reference evidence="3 4" key="1">
    <citation type="submission" date="2019-12" db="EMBL/GenBank/DDBJ databases">
        <authorList>
            <person name="Dong K."/>
        </authorList>
    </citation>
    <scope>NUCLEOTIDE SEQUENCE [LARGE SCALE GENOMIC DNA]</scope>
    <source>
        <strain evidence="3 4">JCM 31225</strain>
    </source>
</reference>
<dbReference type="CDD" id="cd05483">
    <property type="entry name" value="retropepsin_like_bacteria"/>
    <property type="match status" value="1"/>
</dbReference>
<evidence type="ECO:0000313" key="4">
    <source>
        <dbReference type="Proteomes" id="UP000435036"/>
    </source>
</evidence>
<keyword evidence="4" id="KW-1185">Reference proteome</keyword>
<organism evidence="3 4">
    <name type="scientific">Sphingobacterium humi</name>
    <dbReference type="NCBI Taxonomy" id="1796905"/>
    <lineage>
        <taxon>Bacteria</taxon>
        <taxon>Pseudomonadati</taxon>
        <taxon>Bacteroidota</taxon>
        <taxon>Sphingobacteriia</taxon>
        <taxon>Sphingobacteriales</taxon>
        <taxon>Sphingobacteriaceae</taxon>
        <taxon>Sphingobacterium</taxon>
    </lineage>
</organism>
<dbReference type="InterPro" id="IPR034122">
    <property type="entry name" value="Retropepsin-like_bacterial"/>
</dbReference>
<evidence type="ECO:0000259" key="2">
    <source>
        <dbReference type="PROSITE" id="PS50175"/>
    </source>
</evidence>
<evidence type="ECO:0000313" key="3">
    <source>
        <dbReference type="EMBL" id="MVZ63445.1"/>
    </source>
</evidence>
<dbReference type="Proteomes" id="UP000435036">
    <property type="component" value="Unassembled WGS sequence"/>
</dbReference>
<dbReference type="SUPFAM" id="SSF50630">
    <property type="entry name" value="Acid proteases"/>
    <property type="match status" value="1"/>
</dbReference>
<dbReference type="InterPro" id="IPR001995">
    <property type="entry name" value="Peptidase_A2_cat"/>
</dbReference>
<dbReference type="GO" id="GO:0006508">
    <property type="term" value="P:proteolysis"/>
    <property type="evidence" value="ECO:0007669"/>
    <property type="project" value="UniProtKB-KW"/>
</dbReference>
<keyword evidence="1" id="KW-0378">Hydrolase</keyword>
<dbReference type="Gene3D" id="2.40.70.10">
    <property type="entry name" value="Acid Proteases"/>
    <property type="match status" value="2"/>
</dbReference>
<dbReference type="GO" id="GO:0004190">
    <property type="term" value="F:aspartic-type endopeptidase activity"/>
    <property type="evidence" value="ECO:0007669"/>
    <property type="project" value="InterPro"/>
</dbReference>
<comment type="caution">
    <text evidence="3">The sequence shown here is derived from an EMBL/GenBank/DDBJ whole genome shotgun (WGS) entry which is preliminary data.</text>
</comment>
<proteinExistence type="predicted"/>
<dbReference type="AlphaFoldDB" id="A0A6N8L129"/>
<protein>
    <submittedName>
        <fullName evidence="3">Clan AA aspartic protease</fullName>
    </submittedName>
</protein>